<reference evidence="2 3" key="1">
    <citation type="journal article" date="2019" name="Emerg. Microbes Infect.">
        <title>Comprehensive subspecies identification of 175 nontuberculous mycobacteria species based on 7547 genomic profiles.</title>
        <authorList>
            <person name="Matsumoto Y."/>
            <person name="Kinjo T."/>
            <person name="Motooka D."/>
            <person name="Nabeya D."/>
            <person name="Jung N."/>
            <person name="Uechi K."/>
            <person name="Horii T."/>
            <person name="Iida T."/>
            <person name="Fujita J."/>
            <person name="Nakamura S."/>
        </authorList>
    </citation>
    <scope>NUCLEOTIDE SEQUENCE [LARGE SCALE GENOMIC DNA]</scope>
    <source>
        <strain evidence="2 3">JCM 6376</strain>
    </source>
</reference>
<proteinExistence type="predicted"/>
<dbReference type="RefSeq" id="WP_115318541.1">
    <property type="nucleotide sequence ID" value="NZ_AP022561.1"/>
</dbReference>
<keyword evidence="1" id="KW-0472">Membrane</keyword>
<evidence type="ECO:0000313" key="3">
    <source>
        <dbReference type="Proteomes" id="UP000467327"/>
    </source>
</evidence>
<keyword evidence="1" id="KW-1133">Transmembrane helix</keyword>
<protein>
    <submittedName>
        <fullName evidence="2">Uncharacterized protein</fullName>
    </submittedName>
</protein>
<sequence>MNGGDVVMAEWRNVLSTKVLMAVIGGSAVVAMGAVTVAFDDGVPMDSSPVAAPILPGPMTQGDTVTTTIPPSVLATEKAKVMHKAQPYKG</sequence>
<dbReference type="KEGG" id="maic:MAIC_49150"/>
<keyword evidence="3" id="KW-1185">Reference proteome</keyword>
<evidence type="ECO:0000313" key="2">
    <source>
        <dbReference type="EMBL" id="BBX10112.1"/>
    </source>
</evidence>
<gene>
    <name evidence="2" type="ORF">MAIC_49150</name>
</gene>
<evidence type="ECO:0000256" key="1">
    <source>
        <dbReference type="SAM" id="Phobius"/>
    </source>
</evidence>
<dbReference type="EMBL" id="AP022561">
    <property type="protein sequence ID" value="BBX10112.1"/>
    <property type="molecule type" value="Genomic_DNA"/>
</dbReference>
<feature type="transmembrane region" description="Helical" evidence="1">
    <location>
        <begin position="20"/>
        <end position="39"/>
    </location>
</feature>
<keyword evidence="1" id="KW-0812">Transmembrane</keyword>
<dbReference type="Proteomes" id="UP000467327">
    <property type="component" value="Chromosome"/>
</dbReference>
<name>A0AAD1MD26_9MYCO</name>
<organism evidence="2 3">
    <name type="scientific">Mycolicibacterium aichiense</name>
    <dbReference type="NCBI Taxonomy" id="1799"/>
    <lineage>
        <taxon>Bacteria</taxon>
        <taxon>Bacillati</taxon>
        <taxon>Actinomycetota</taxon>
        <taxon>Actinomycetes</taxon>
        <taxon>Mycobacteriales</taxon>
        <taxon>Mycobacteriaceae</taxon>
        <taxon>Mycolicibacterium</taxon>
    </lineage>
</organism>
<dbReference type="AlphaFoldDB" id="A0AAD1MD26"/>
<accession>A0AAD1MD26</accession>